<dbReference type="Gene3D" id="1.10.357.10">
    <property type="entry name" value="Tetracycline Repressor, domain 2"/>
    <property type="match status" value="1"/>
</dbReference>
<dbReference type="AlphaFoldDB" id="A0A919KK13"/>
<dbReference type="GO" id="GO:0003677">
    <property type="term" value="F:DNA binding"/>
    <property type="evidence" value="ECO:0007669"/>
    <property type="project" value="UniProtKB-UniRule"/>
</dbReference>
<dbReference type="RefSeq" id="WP_190209062.1">
    <property type="nucleotide sequence ID" value="NZ_BNBO01000002.1"/>
</dbReference>
<evidence type="ECO:0000256" key="4">
    <source>
        <dbReference type="PROSITE-ProRule" id="PRU00335"/>
    </source>
</evidence>
<accession>A0A919KK13</accession>
<keyword evidence="7" id="KW-1185">Reference proteome</keyword>
<dbReference type="PANTHER" id="PTHR47506">
    <property type="entry name" value="TRANSCRIPTIONAL REGULATORY PROTEIN"/>
    <property type="match status" value="1"/>
</dbReference>
<feature type="DNA-binding region" description="H-T-H motif" evidence="4">
    <location>
        <begin position="37"/>
        <end position="56"/>
    </location>
</feature>
<protein>
    <submittedName>
        <fullName evidence="6">TetR family transcriptional regulator</fullName>
    </submittedName>
</protein>
<evidence type="ECO:0000259" key="5">
    <source>
        <dbReference type="PROSITE" id="PS50977"/>
    </source>
</evidence>
<dbReference type="Pfam" id="PF16925">
    <property type="entry name" value="TetR_C_13"/>
    <property type="match status" value="1"/>
</dbReference>
<name>A0A919KK13_9ACTN</name>
<dbReference type="PROSITE" id="PS50977">
    <property type="entry name" value="HTH_TETR_2"/>
    <property type="match status" value="1"/>
</dbReference>
<dbReference type="Gene3D" id="1.10.10.60">
    <property type="entry name" value="Homeodomain-like"/>
    <property type="match status" value="1"/>
</dbReference>
<gene>
    <name evidence="6" type="ORF">GCM10018781_04720</name>
</gene>
<organism evidence="6 7">
    <name type="scientific">Kitasatospora indigofera</name>
    <dbReference type="NCBI Taxonomy" id="67307"/>
    <lineage>
        <taxon>Bacteria</taxon>
        <taxon>Bacillati</taxon>
        <taxon>Actinomycetota</taxon>
        <taxon>Actinomycetes</taxon>
        <taxon>Kitasatosporales</taxon>
        <taxon>Streptomycetaceae</taxon>
        <taxon>Kitasatospora</taxon>
    </lineage>
</organism>
<evidence type="ECO:0000256" key="3">
    <source>
        <dbReference type="ARBA" id="ARBA00023163"/>
    </source>
</evidence>
<dbReference type="SUPFAM" id="SSF48498">
    <property type="entry name" value="Tetracyclin repressor-like, C-terminal domain"/>
    <property type="match status" value="1"/>
</dbReference>
<dbReference type="InterPro" id="IPR001647">
    <property type="entry name" value="HTH_TetR"/>
</dbReference>
<keyword evidence="1" id="KW-0805">Transcription regulation</keyword>
<sequence>MAGSSTDGRVLRGEETRRAVLRRAVEIASVEGLGALSIGRLATDLGLSKSGVFATFGSKEELQLASVRAARRIFFDAVVEPARSAPPGLAHVWALCAGWLAYSRARVFPGGCFFYGVGAEFDAQPGPVRDLLAEAAREWDAFVLGALANARAAGELRPDADLEQLTFVLIGVMETANSHGLLYGGQLPYDRAEKAVRSLLRAEATDPALLPG</sequence>
<keyword evidence="3" id="KW-0804">Transcription</keyword>
<dbReference type="Proteomes" id="UP000617734">
    <property type="component" value="Unassembled WGS sequence"/>
</dbReference>
<dbReference type="PANTHER" id="PTHR47506:SF6">
    <property type="entry name" value="HTH-TYPE TRANSCRIPTIONAL REPRESSOR NEMR"/>
    <property type="match status" value="1"/>
</dbReference>
<dbReference type="SUPFAM" id="SSF46689">
    <property type="entry name" value="Homeodomain-like"/>
    <property type="match status" value="1"/>
</dbReference>
<comment type="caution">
    <text evidence="6">The sequence shown here is derived from an EMBL/GenBank/DDBJ whole genome shotgun (WGS) entry which is preliminary data.</text>
</comment>
<proteinExistence type="predicted"/>
<dbReference type="Pfam" id="PF00440">
    <property type="entry name" value="TetR_N"/>
    <property type="match status" value="1"/>
</dbReference>
<evidence type="ECO:0000313" key="6">
    <source>
        <dbReference type="EMBL" id="GHH60300.1"/>
    </source>
</evidence>
<evidence type="ECO:0000256" key="2">
    <source>
        <dbReference type="ARBA" id="ARBA00023125"/>
    </source>
</evidence>
<dbReference type="InterPro" id="IPR036271">
    <property type="entry name" value="Tet_transcr_reg_TetR-rel_C_sf"/>
</dbReference>
<evidence type="ECO:0000313" key="7">
    <source>
        <dbReference type="Proteomes" id="UP000617734"/>
    </source>
</evidence>
<keyword evidence="2 4" id="KW-0238">DNA-binding</keyword>
<reference evidence="6" key="2">
    <citation type="submission" date="2020-09" db="EMBL/GenBank/DDBJ databases">
        <authorList>
            <person name="Sun Q."/>
            <person name="Ohkuma M."/>
        </authorList>
    </citation>
    <scope>NUCLEOTIDE SEQUENCE</scope>
    <source>
        <strain evidence="6">JCM 4646</strain>
    </source>
</reference>
<dbReference type="InterPro" id="IPR011075">
    <property type="entry name" value="TetR_C"/>
</dbReference>
<dbReference type="EMBL" id="BNBO01000002">
    <property type="protein sequence ID" value="GHH60300.1"/>
    <property type="molecule type" value="Genomic_DNA"/>
</dbReference>
<reference evidence="6" key="1">
    <citation type="journal article" date="2014" name="Int. J. Syst. Evol. Microbiol.">
        <title>Complete genome sequence of Corynebacterium casei LMG S-19264T (=DSM 44701T), isolated from a smear-ripened cheese.</title>
        <authorList>
            <consortium name="US DOE Joint Genome Institute (JGI-PGF)"/>
            <person name="Walter F."/>
            <person name="Albersmeier A."/>
            <person name="Kalinowski J."/>
            <person name="Ruckert C."/>
        </authorList>
    </citation>
    <scope>NUCLEOTIDE SEQUENCE</scope>
    <source>
        <strain evidence="6">JCM 4646</strain>
    </source>
</reference>
<dbReference type="GeneID" id="95351005"/>
<dbReference type="InterPro" id="IPR009057">
    <property type="entry name" value="Homeodomain-like_sf"/>
</dbReference>
<evidence type="ECO:0000256" key="1">
    <source>
        <dbReference type="ARBA" id="ARBA00023015"/>
    </source>
</evidence>
<feature type="domain" description="HTH tetR-type" evidence="5">
    <location>
        <begin position="14"/>
        <end position="74"/>
    </location>
</feature>